<evidence type="ECO:0000313" key="2">
    <source>
        <dbReference type="Proteomes" id="UP001145114"/>
    </source>
</evidence>
<sequence>MKTSDFGSYSGEDEYYDDDDCSGSSYEMATDEDSWSDNVGYDYGGEPEFDNAEDEEEDFPMLDEAANKGVTEELPSKSYSFSELADHQQSKILEVSSLFSLHTDMTELLLRRYRWKNERLIEDYMDDRERTFAKLEIPGPAAGAVTNEAELAKPSPE</sequence>
<reference evidence="1" key="1">
    <citation type="submission" date="2022-06" db="EMBL/GenBank/DDBJ databases">
        <title>Phylogenomic reconstructions and comparative analyses of Kickxellomycotina fungi.</title>
        <authorList>
            <person name="Reynolds N.K."/>
            <person name="Stajich J.E."/>
            <person name="Barry K."/>
            <person name="Grigoriev I.V."/>
            <person name="Crous P."/>
            <person name="Smith M.E."/>
        </authorList>
    </citation>
    <scope>NUCLEOTIDE SEQUENCE</scope>
    <source>
        <strain evidence="1">RSA 2271</strain>
    </source>
</reference>
<dbReference type="EMBL" id="JAMZIH010006618">
    <property type="protein sequence ID" value="KAJ1673743.1"/>
    <property type="molecule type" value="Genomic_DNA"/>
</dbReference>
<gene>
    <name evidence="1" type="ORF">EV182_004648</name>
</gene>
<name>A0ACC1HDF8_9FUNG</name>
<protein>
    <submittedName>
        <fullName evidence="1">Uncharacterized protein</fullName>
    </submittedName>
</protein>
<organism evidence="1 2">
    <name type="scientific">Spiromyces aspiralis</name>
    <dbReference type="NCBI Taxonomy" id="68401"/>
    <lineage>
        <taxon>Eukaryota</taxon>
        <taxon>Fungi</taxon>
        <taxon>Fungi incertae sedis</taxon>
        <taxon>Zoopagomycota</taxon>
        <taxon>Kickxellomycotina</taxon>
        <taxon>Kickxellomycetes</taxon>
        <taxon>Kickxellales</taxon>
        <taxon>Kickxellaceae</taxon>
        <taxon>Spiromyces</taxon>
    </lineage>
</organism>
<feature type="non-terminal residue" evidence="1">
    <location>
        <position position="157"/>
    </location>
</feature>
<comment type="caution">
    <text evidence="1">The sequence shown here is derived from an EMBL/GenBank/DDBJ whole genome shotgun (WGS) entry which is preliminary data.</text>
</comment>
<dbReference type="Proteomes" id="UP001145114">
    <property type="component" value="Unassembled WGS sequence"/>
</dbReference>
<accession>A0ACC1HDF8</accession>
<evidence type="ECO:0000313" key="1">
    <source>
        <dbReference type="EMBL" id="KAJ1673743.1"/>
    </source>
</evidence>
<proteinExistence type="predicted"/>
<keyword evidence="2" id="KW-1185">Reference proteome</keyword>